<dbReference type="Gene3D" id="1.10.260.40">
    <property type="entry name" value="lambda repressor-like DNA-binding domains"/>
    <property type="match status" value="1"/>
</dbReference>
<reference evidence="2 3" key="1">
    <citation type="submission" date="2021-02" db="EMBL/GenBank/DDBJ databases">
        <title>Streptomyces spirodelae sp. nov., isolated from duckweed.</title>
        <authorList>
            <person name="Saimee Y."/>
            <person name="Duangmal K."/>
        </authorList>
    </citation>
    <scope>NUCLEOTIDE SEQUENCE [LARGE SCALE GENOMIC DNA]</scope>
    <source>
        <strain evidence="2 3">DW4-2</strain>
    </source>
</reference>
<feature type="domain" description="HTH cro/C1-type" evidence="1">
    <location>
        <begin position="22"/>
        <end position="76"/>
    </location>
</feature>
<evidence type="ECO:0000259" key="1">
    <source>
        <dbReference type="PROSITE" id="PS50943"/>
    </source>
</evidence>
<dbReference type="InterPro" id="IPR001387">
    <property type="entry name" value="Cro/C1-type_HTH"/>
</dbReference>
<comment type="caution">
    <text evidence="2">The sequence shown here is derived from an EMBL/GenBank/DDBJ whole genome shotgun (WGS) entry which is preliminary data.</text>
</comment>
<proteinExistence type="predicted"/>
<dbReference type="SUPFAM" id="SSF47413">
    <property type="entry name" value="lambda repressor-like DNA-binding domains"/>
    <property type="match status" value="1"/>
</dbReference>
<dbReference type="Proteomes" id="UP001518976">
    <property type="component" value="Unassembled WGS sequence"/>
</dbReference>
<organism evidence="2 3">
    <name type="scientific">Streptomyces spirodelae</name>
    <dbReference type="NCBI Taxonomy" id="2812904"/>
    <lineage>
        <taxon>Bacteria</taxon>
        <taxon>Bacillati</taxon>
        <taxon>Actinomycetota</taxon>
        <taxon>Actinomycetes</taxon>
        <taxon>Kitasatosporales</taxon>
        <taxon>Streptomycetaceae</taxon>
        <taxon>Streptomyces</taxon>
    </lineage>
</organism>
<sequence length="267" mass="30516">MGRPEKPVSTPNRSLARLAEWLRSARKDAGLTYAEMAERTVVARWTLQRATTGERIPRLPVVEAYARACGASVSMAQRLWRAARFEERRRTGQSRISEVPAPELVREPADLVAALQHLYYKSGALPFAEMERRAGGHGRLPHSAVFRMVKGLGMLQQDQLIPYLQVCGVPESEHARWMGAWTRAWRVRQLQRERWGETTYKKVAVAQPLYYVGPEGELRYRKPFAHYTPDVSEPTSIFADTPEQKRLTVHVDMPHQALKWLEQESTG</sequence>
<keyword evidence="3" id="KW-1185">Reference proteome</keyword>
<name>A0ABS3X1E0_9ACTN</name>
<gene>
    <name evidence="2" type="ORF">JW592_27605</name>
</gene>
<dbReference type="Pfam" id="PF13560">
    <property type="entry name" value="HTH_31"/>
    <property type="match status" value="1"/>
</dbReference>
<dbReference type="InterPro" id="IPR010982">
    <property type="entry name" value="Lambda_DNA-bd_dom_sf"/>
</dbReference>
<dbReference type="SMART" id="SM00530">
    <property type="entry name" value="HTH_XRE"/>
    <property type="match status" value="1"/>
</dbReference>
<dbReference type="EMBL" id="JAFFZN010000032">
    <property type="protein sequence ID" value="MBO8189194.1"/>
    <property type="molecule type" value="Genomic_DNA"/>
</dbReference>
<dbReference type="RefSeq" id="WP_209267964.1">
    <property type="nucleotide sequence ID" value="NZ_JAFFZN010000032.1"/>
</dbReference>
<evidence type="ECO:0000313" key="2">
    <source>
        <dbReference type="EMBL" id="MBO8189194.1"/>
    </source>
</evidence>
<evidence type="ECO:0000313" key="3">
    <source>
        <dbReference type="Proteomes" id="UP001518976"/>
    </source>
</evidence>
<dbReference type="PROSITE" id="PS50943">
    <property type="entry name" value="HTH_CROC1"/>
    <property type="match status" value="1"/>
</dbReference>
<accession>A0ABS3X1E0</accession>
<protein>
    <submittedName>
        <fullName evidence="2">Helix-turn-helix transcriptional regulator</fullName>
    </submittedName>
</protein>
<dbReference type="CDD" id="cd00093">
    <property type="entry name" value="HTH_XRE"/>
    <property type="match status" value="1"/>
</dbReference>